<dbReference type="CDD" id="cd01392">
    <property type="entry name" value="HTH_LacI"/>
    <property type="match status" value="1"/>
</dbReference>
<dbReference type="PROSITE" id="PS00356">
    <property type="entry name" value="HTH_LACI_1"/>
    <property type="match status" value="1"/>
</dbReference>
<dbReference type="Pfam" id="PF00356">
    <property type="entry name" value="LacI"/>
    <property type="match status" value="1"/>
</dbReference>
<sequence length="344" mass="37549">MTARLSDIADQAGVSEATVSRAVNSKPGVSPATCQAVVRMTVLAQRMRAQRLSHRAGSLDELLDSVFALQAQDVPALRLAARARGVESLDGDAIRTWAMRGTLHLLHRDDLWVIGLLGPVFVAAGKRRRTQLGLTDDLCARAVPALREVLTEPLERPELVARLTEVGIALDPKSQAPAHLLAFAAHSGVLCRGLDDTYRLLGDLPEPGTVERLWRRYRRAYGPATVADFVTWSGLPKRMVRDLPDVADEPADPDGTVRMLGHFDSYLLGYRDRSLALDPRHAPLIQTGGGFLTPHVVVDGRVVAVWKRTGDGFEVRPFADRPDLAAESAELARFLGVGADLTWR</sequence>
<dbReference type="PANTHER" id="PTHR38479">
    <property type="entry name" value="LMO0824 PROTEIN"/>
    <property type="match status" value="1"/>
</dbReference>
<proteinExistence type="predicted"/>
<dbReference type="SUPFAM" id="SSF47413">
    <property type="entry name" value="lambda repressor-like DNA-binding domains"/>
    <property type="match status" value="1"/>
</dbReference>
<dbReference type="GO" id="GO:0006355">
    <property type="term" value="P:regulation of DNA-templated transcription"/>
    <property type="evidence" value="ECO:0007669"/>
    <property type="project" value="InterPro"/>
</dbReference>
<evidence type="ECO:0000259" key="1">
    <source>
        <dbReference type="PROSITE" id="PS50932"/>
    </source>
</evidence>
<dbReference type="InterPro" id="IPR010982">
    <property type="entry name" value="Lambda_DNA-bd_dom_sf"/>
</dbReference>
<dbReference type="RefSeq" id="WP_184692926.1">
    <property type="nucleotide sequence ID" value="NZ_JACHJN010000006.1"/>
</dbReference>
<dbReference type="InterPro" id="IPR000843">
    <property type="entry name" value="HTH_LacI"/>
</dbReference>
<feature type="domain" description="HTH lacI-type" evidence="1">
    <location>
        <begin position="3"/>
        <end position="37"/>
    </location>
</feature>
<dbReference type="InterPro" id="IPR009351">
    <property type="entry name" value="AlkZ-like"/>
</dbReference>
<dbReference type="Pfam" id="PF06224">
    <property type="entry name" value="AlkZ-like"/>
    <property type="match status" value="1"/>
</dbReference>
<keyword evidence="3" id="KW-1185">Reference proteome</keyword>
<name>A0A841CJK7_9PSEU</name>
<dbReference type="PANTHER" id="PTHR38479:SF2">
    <property type="entry name" value="WINGED HELIX DNA-BINDING DOMAIN-CONTAINING PROTEIN"/>
    <property type="match status" value="1"/>
</dbReference>
<dbReference type="GO" id="GO:0003677">
    <property type="term" value="F:DNA binding"/>
    <property type="evidence" value="ECO:0007669"/>
    <property type="project" value="InterPro"/>
</dbReference>
<accession>A0A841CJK7</accession>
<dbReference type="Proteomes" id="UP000547510">
    <property type="component" value="Unassembled WGS sequence"/>
</dbReference>
<protein>
    <submittedName>
        <fullName evidence="2">AcrR family transcriptional regulator</fullName>
    </submittedName>
</protein>
<gene>
    <name evidence="2" type="ORF">FHS29_004256</name>
</gene>
<evidence type="ECO:0000313" key="2">
    <source>
        <dbReference type="EMBL" id="MBB5957661.1"/>
    </source>
</evidence>
<dbReference type="EMBL" id="JACHJN010000006">
    <property type="protein sequence ID" value="MBB5957661.1"/>
    <property type="molecule type" value="Genomic_DNA"/>
</dbReference>
<dbReference type="AlphaFoldDB" id="A0A841CJK7"/>
<evidence type="ECO:0000313" key="3">
    <source>
        <dbReference type="Proteomes" id="UP000547510"/>
    </source>
</evidence>
<dbReference type="SMART" id="SM00354">
    <property type="entry name" value="HTH_LACI"/>
    <property type="match status" value="1"/>
</dbReference>
<reference evidence="2 3" key="1">
    <citation type="submission" date="2020-08" db="EMBL/GenBank/DDBJ databases">
        <title>Genomic Encyclopedia of Type Strains, Phase III (KMG-III): the genomes of soil and plant-associated and newly described type strains.</title>
        <authorList>
            <person name="Whitman W."/>
        </authorList>
    </citation>
    <scope>NUCLEOTIDE SEQUENCE [LARGE SCALE GENOMIC DNA]</scope>
    <source>
        <strain evidence="2 3">CECT 8640</strain>
    </source>
</reference>
<comment type="caution">
    <text evidence="2">The sequence shown here is derived from an EMBL/GenBank/DDBJ whole genome shotgun (WGS) entry which is preliminary data.</text>
</comment>
<organism evidence="2 3">
    <name type="scientific">Saccharothrix tamanrassetensis</name>
    <dbReference type="NCBI Taxonomy" id="1051531"/>
    <lineage>
        <taxon>Bacteria</taxon>
        <taxon>Bacillati</taxon>
        <taxon>Actinomycetota</taxon>
        <taxon>Actinomycetes</taxon>
        <taxon>Pseudonocardiales</taxon>
        <taxon>Pseudonocardiaceae</taxon>
        <taxon>Saccharothrix</taxon>
    </lineage>
</organism>
<dbReference type="PROSITE" id="PS50932">
    <property type="entry name" value="HTH_LACI_2"/>
    <property type="match status" value="1"/>
</dbReference>
<dbReference type="Gene3D" id="1.10.260.40">
    <property type="entry name" value="lambda repressor-like DNA-binding domains"/>
    <property type="match status" value="1"/>
</dbReference>